<evidence type="ECO:0000313" key="3">
    <source>
        <dbReference type="EMBL" id="KAL1520900.1"/>
    </source>
</evidence>
<reference evidence="3 4" key="1">
    <citation type="journal article" date="2024" name="Science">
        <title>Giant polyketide synthase enzymes in the biosynthesis of giant marine polyether toxins.</title>
        <authorList>
            <person name="Fallon T.R."/>
            <person name="Shende V.V."/>
            <person name="Wierzbicki I.H."/>
            <person name="Pendleton A.L."/>
            <person name="Watervoot N.F."/>
            <person name="Auber R.P."/>
            <person name="Gonzalez D.J."/>
            <person name="Wisecaver J.H."/>
            <person name="Moore B.S."/>
        </authorList>
    </citation>
    <scope>NUCLEOTIDE SEQUENCE [LARGE SCALE GENOMIC DNA]</scope>
    <source>
        <strain evidence="3 4">12B1</strain>
    </source>
</reference>
<evidence type="ECO:0000256" key="1">
    <source>
        <dbReference type="SAM" id="MobiDB-lite"/>
    </source>
</evidence>
<dbReference type="Proteomes" id="UP001515480">
    <property type="component" value="Unassembled WGS sequence"/>
</dbReference>
<feature type="region of interest" description="Disordered" evidence="1">
    <location>
        <begin position="151"/>
        <end position="172"/>
    </location>
</feature>
<feature type="compositionally biased region" description="Pro residues" evidence="1">
    <location>
        <begin position="62"/>
        <end position="74"/>
    </location>
</feature>
<protein>
    <submittedName>
        <fullName evidence="3">Uncharacterized protein</fullName>
    </submittedName>
</protein>
<feature type="region of interest" description="Disordered" evidence="1">
    <location>
        <begin position="43"/>
        <end position="81"/>
    </location>
</feature>
<proteinExistence type="predicted"/>
<dbReference type="AlphaFoldDB" id="A0AB34JJ19"/>
<comment type="caution">
    <text evidence="3">The sequence shown here is derived from an EMBL/GenBank/DDBJ whole genome shotgun (WGS) entry which is preliminary data.</text>
</comment>
<feature type="signal peptide" evidence="2">
    <location>
        <begin position="1"/>
        <end position="15"/>
    </location>
</feature>
<feature type="compositionally biased region" description="Polar residues" evidence="1">
    <location>
        <begin position="219"/>
        <end position="231"/>
    </location>
</feature>
<feature type="chain" id="PRO_5044274109" evidence="2">
    <location>
        <begin position="16"/>
        <end position="291"/>
    </location>
</feature>
<accession>A0AB34JJ19</accession>
<gene>
    <name evidence="3" type="ORF">AB1Y20_022461</name>
</gene>
<evidence type="ECO:0000313" key="4">
    <source>
        <dbReference type="Proteomes" id="UP001515480"/>
    </source>
</evidence>
<dbReference type="EMBL" id="JBGBPQ010000008">
    <property type="protein sequence ID" value="KAL1520900.1"/>
    <property type="molecule type" value="Genomic_DNA"/>
</dbReference>
<keyword evidence="4" id="KW-1185">Reference proteome</keyword>
<keyword evidence="2" id="KW-0732">Signal</keyword>
<feature type="region of interest" description="Disordered" evidence="1">
    <location>
        <begin position="214"/>
        <end position="245"/>
    </location>
</feature>
<evidence type="ECO:0000256" key="2">
    <source>
        <dbReference type="SAM" id="SignalP"/>
    </source>
</evidence>
<feature type="compositionally biased region" description="Basic residues" evidence="1">
    <location>
        <begin position="43"/>
        <end position="53"/>
    </location>
</feature>
<name>A0AB34JJ19_PRYPA</name>
<organism evidence="3 4">
    <name type="scientific">Prymnesium parvum</name>
    <name type="common">Toxic golden alga</name>
    <dbReference type="NCBI Taxonomy" id="97485"/>
    <lineage>
        <taxon>Eukaryota</taxon>
        <taxon>Haptista</taxon>
        <taxon>Haptophyta</taxon>
        <taxon>Prymnesiophyceae</taxon>
        <taxon>Prymnesiales</taxon>
        <taxon>Prymnesiaceae</taxon>
        <taxon>Prymnesium</taxon>
    </lineage>
</organism>
<sequence>MRLPALLLLLPAASALVVGRSLVWPPTRHVSFAYRSHHAAFHMMAKKRRKKQEKPRDSRPAPSTPPAIAGPPSPSTADATPLFSVTVPEGLAPGDTFAIEDANGRTFELTVPQGSGSGQQLAVELPSAKEPSAPVPAAEIPFPLLVPGMPAPSASAAPSPSPPRGPSRYAQGMDLPAVDEDVPVPKVDLELLSQVVEAPANPLPSFDDYLKKRKPEGTSAGNVSSYNSKLPSINPGKPGFVAPDDGKSPFERIVTRVTWTGIGLLFAIEIFINTPLFQQIKPAVLNFLGDK</sequence>